<organism evidence="4 5">
    <name type="scientific">Zophobas morio</name>
    <dbReference type="NCBI Taxonomy" id="2755281"/>
    <lineage>
        <taxon>Eukaryota</taxon>
        <taxon>Metazoa</taxon>
        <taxon>Ecdysozoa</taxon>
        <taxon>Arthropoda</taxon>
        <taxon>Hexapoda</taxon>
        <taxon>Insecta</taxon>
        <taxon>Pterygota</taxon>
        <taxon>Neoptera</taxon>
        <taxon>Endopterygota</taxon>
        <taxon>Coleoptera</taxon>
        <taxon>Polyphaga</taxon>
        <taxon>Cucujiformia</taxon>
        <taxon>Tenebrionidae</taxon>
        <taxon>Zophobas</taxon>
    </lineage>
</organism>
<evidence type="ECO:0000313" key="5">
    <source>
        <dbReference type="Proteomes" id="UP001168821"/>
    </source>
</evidence>
<keyword evidence="1" id="KW-0732">Signal</keyword>
<comment type="caution">
    <text evidence="4">The sequence shown here is derived from an EMBL/GenBank/DDBJ whole genome shotgun (WGS) entry which is preliminary data.</text>
</comment>
<dbReference type="Pfam" id="PF07546">
    <property type="entry name" value="EMI"/>
    <property type="match status" value="1"/>
</dbReference>
<reference evidence="4" key="1">
    <citation type="journal article" date="2023" name="G3 (Bethesda)">
        <title>Whole genome assemblies of Zophobas morio and Tenebrio molitor.</title>
        <authorList>
            <person name="Kaur S."/>
            <person name="Stinson S.A."/>
            <person name="diCenzo G.C."/>
        </authorList>
    </citation>
    <scope>NUCLEOTIDE SEQUENCE</scope>
    <source>
        <strain evidence="4">QUZm001</strain>
    </source>
</reference>
<keyword evidence="5" id="KW-1185">Reference proteome</keyword>
<protein>
    <recommendedName>
        <fullName evidence="3">EMI domain-containing protein</fullName>
    </recommendedName>
</protein>
<keyword evidence="2" id="KW-1015">Disulfide bond</keyword>
<evidence type="ECO:0000256" key="1">
    <source>
        <dbReference type="ARBA" id="ARBA00022729"/>
    </source>
</evidence>
<sequence>MGSMESWGWSDTWAGPPGQVSGEKASFGGWNEMGLKATAQGAEEFRRHVCTRQRNVTQPVRVKRVVCKPTYKKYMVRCGTQWCEGVRLVYEKFHKEVVANNNHTTVDYTCCPGWSSVHWKSHGCNKQAGVGNVGTMGWIGKRLTDGVVMEVLVRC</sequence>
<dbReference type="EMBL" id="JALNTZ010000002">
    <property type="protein sequence ID" value="KAJ3663673.1"/>
    <property type="molecule type" value="Genomic_DNA"/>
</dbReference>
<gene>
    <name evidence="4" type="ORF">Zmor_007904</name>
</gene>
<dbReference type="InterPro" id="IPR011489">
    <property type="entry name" value="EMI_domain"/>
</dbReference>
<evidence type="ECO:0000259" key="3">
    <source>
        <dbReference type="PROSITE" id="PS51041"/>
    </source>
</evidence>
<evidence type="ECO:0000313" key="4">
    <source>
        <dbReference type="EMBL" id="KAJ3663673.1"/>
    </source>
</evidence>
<accession>A0AA38ITL6</accession>
<dbReference type="PROSITE" id="PS51041">
    <property type="entry name" value="EMI"/>
    <property type="match status" value="1"/>
</dbReference>
<name>A0AA38ITL6_9CUCU</name>
<feature type="domain" description="EMI" evidence="3">
    <location>
        <begin position="46"/>
        <end position="126"/>
    </location>
</feature>
<dbReference type="AlphaFoldDB" id="A0AA38ITL6"/>
<dbReference type="Proteomes" id="UP001168821">
    <property type="component" value="Unassembled WGS sequence"/>
</dbReference>
<proteinExistence type="predicted"/>
<evidence type="ECO:0000256" key="2">
    <source>
        <dbReference type="ARBA" id="ARBA00023157"/>
    </source>
</evidence>